<feature type="region of interest" description="Disordered" evidence="1">
    <location>
        <begin position="81"/>
        <end position="102"/>
    </location>
</feature>
<keyword evidence="3" id="KW-1185">Reference proteome</keyword>
<evidence type="ECO:0000313" key="2">
    <source>
        <dbReference type="EMBL" id="KAF6155780.1"/>
    </source>
</evidence>
<feature type="compositionally biased region" description="Polar residues" evidence="1">
    <location>
        <begin position="81"/>
        <end position="95"/>
    </location>
</feature>
<organism evidence="2 3">
    <name type="scientific">Kingdonia uniflora</name>
    <dbReference type="NCBI Taxonomy" id="39325"/>
    <lineage>
        <taxon>Eukaryota</taxon>
        <taxon>Viridiplantae</taxon>
        <taxon>Streptophyta</taxon>
        <taxon>Embryophyta</taxon>
        <taxon>Tracheophyta</taxon>
        <taxon>Spermatophyta</taxon>
        <taxon>Magnoliopsida</taxon>
        <taxon>Ranunculales</taxon>
        <taxon>Circaeasteraceae</taxon>
        <taxon>Kingdonia</taxon>
    </lineage>
</organism>
<feature type="non-terminal residue" evidence="2">
    <location>
        <position position="1"/>
    </location>
</feature>
<comment type="caution">
    <text evidence="2">The sequence shown here is derived from an EMBL/GenBank/DDBJ whole genome shotgun (WGS) entry which is preliminary data.</text>
</comment>
<dbReference type="EMBL" id="JACGCM010001403">
    <property type="protein sequence ID" value="KAF6155780.1"/>
    <property type="molecule type" value="Genomic_DNA"/>
</dbReference>
<dbReference type="Proteomes" id="UP000541444">
    <property type="component" value="Unassembled WGS sequence"/>
</dbReference>
<evidence type="ECO:0000313" key="3">
    <source>
        <dbReference type="Proteomes" id="UP000541444"/>
    </source>
</evidence>
<sequence length="102" mass="11676">MIPISYDDVIIHLVKDRFTKTYKVWYAHDRKEVHEDTEHVELFDQHQNEIFMDDSGTNIGNPVLPDNGDMVNPILEGGTANVSSEYQEPSENDSTAKLKKNV</sequence>
<reference evidence="2 3" key="1">
    <citation type="journal article" date="2020" name="IScience">
        <title>Genome Sequencing of the Endangered Kingdonia uniflora (Circaeasteraceae, Ranunculales) Reveals Potential Mechanisms of Evolutionary Specialization.</title>
        <authorList>
            <person name="Sun Y."/>
            <person name="Deng T."/>
            <person name="Zhang A."/>
            <person name="Moore M.J."/>
            <person name="Landis J.B."/>
            <person name="Lin N."/>
            <person name="Zhang H."/>
            <person name="Zhang X."/>
            <person name="Huang J."/>
            <person name="Zhang X."/>
            <person name="Sun H."/>
            <person name="Wang H."/>
        </authorList>
    </citation>
    <scope>NUCLEOTIDE SEQUENCE [LARGE SCALE GENOMIC DNA]</scope>
    <source>
        <strain evidence="2">TB1705</strain>
        <tissue evidence="2">Leaf</tissue>
    </source>
</reference>
<protein>
    <submittedName>
        <fullName evidence="2">Uncharacterized protein</fullName>
    </submittedName>
</protein>
<proteinExistence type="predicted"/>
<evidence type="ECO:0000256" key="1">
    <source>
        <dbReference type="SAM" id="MobiDB-lite"/>
    </source>
</evidence>
<accession>A0A7J7MLY2</accession>
<dbReference type="AlphaFoldDB" id="A0A7J7MLY2"/>
<gene>
    <name evidence="2" type="ORF">GIB67_007427</name>
</gene>
<name>A0A7J7MLY2_9MAGN</name>